<keyword evidence="10" id="KW-1185">Reference proteome</keyword>
<accession>L8GZ29</accession>
<dbReference type="Pfam" id="PF00169">
    <property type="entry name" value="PH"/>
    <property type="match status" value="1"/>
</dbReference>
<dbReference type="Pfam" id="PF01412">
    <property type="entry name" value="ArfGap"/>
    <property type="match status" value="1"/>
</dbReference>
<dbReference type="SMART" id="SM00233">
    <property type="entry name" value="PH"/>
    <property type="match status" value="2"/>
</dbReference>
<dbReference type="InterPro" id="IPR037278">
    <property type="entry name" value="ARFGAP/RecO"/>
</dbReference>
<evidence type="ECO:0000256" key="3">
    <source>
        <dbReference type="ARBA" id="ARBA00022771"/>
    </source>
</evidence>
<dbReference type="PRINTS" id="PR00405">
    <property type="entry name" value="REVINTRACTNG"/>
</dbReference>
<evidence type="ECO:0000313" key="9">
    <source>
        <dbReference type="EMBL" id="ELR18514.1"/>
    </source>
</evidence>
<feature type="compositionally biased region" description="Basic and acidic residues" evidence="6">
    <location>
        <begin position="347"/>
        <end position="394"/>
    </location>
</feature>
<name>L8GZ29_ACACF</name>
<dbReference type="CDD" id="cd08204">
    <property type="entry name" value="ArfGap"/>
    <property type="match status" value="1"/>
</dbReference>
<sequence>MSFSMGSRKIKRSHGHCYFLERKNDTFAGKTPTGGPSGAPESGVQPQQSIESEWRYLWFVLNNSVLYHYVTSEPLKLLGAIDLLLCSVKEVPAEEARGDPDFRQVIASIQAKYPEKQDLYAFQVVSWERTYYLLCEDAAEGRGWVQSMQADIDEARLRSIQLEQEVVNREQMLLEIGLSQRTLARETRNQDEETKLKREMKEKVKKKTIMEKMKVEIDHRKKNENENDEVEESEEKNEGKASVVGSGSGLRKGSRGHHQLTTSSKASESESSAKEKKAKKKKEKEQEKEKKRKEKEREKATKKSASAVKDAAAAAASVDKNSAGGGDALMDEFLALLEESETNIQDMRQDLDKMEKKRKKGGDAKEKKEKKENKKEKKSSLKRQRAQEKKEAKELQQLQLQQQQLVEQAGDEGAAMTTRSKRKSLSLIKRASLERGGSSSAISTSGGGGVGGGAATVKELKRTRHASLMPGRVLSPGELRNSWKRSGSGSGSEIGLEAAVTTSSSSSSPKLQPRASSASFGDEEDQNESVLKAGSLQMRKENAKIWQLGRKAWKDLWVVLKDDGCLYYYSSRQKFLTGEELGNVNMVMSGIRSYEIHGSDEHATISEGTLASSGGGSGSGSAIGGKSLGRSTSLSNLKGALLAGRGKDDSHMNRNYVFAAETSQEKDNWIAVINALKQKMMDLLLKNTLAERQTSIQYALQNNEAGEIEAAVEGGKSEMRRLLNIEGNDQCADCGASNPEWASLSLGVFICIECSGVHRGMHLNGAPSKIRSLTLDMWDDAMIRFMENMGNRKANTEWAAQLPEDHKPPATFKERVEFIRSKYELKRYCALSAQNK</sequence>
<keyword evidence="2" id="KW-0479">Metal-binding</keyword>
<feature type="compositionally biased region" description="Acidic residues" evidence="6">
    <location>
        <begin position="226"/>
        <end position="235"/>
    </location>
</feature>
<keyword evidence="1" id="KW-0343">GTPase activation</keyword>
<dbReference type="Gene3D" id="1.10.220.150">
    <property type="entry name" value="Arf GTPase activating protein"/>
    <property type="match status" value="1"/>
</dbReference>
<dbReference type="InterPro" id="IPR045258">
    <property type="entry name" value="ACAP1/2/3-like"/>
</dbReference>
<dbReference type="SUPFAM" id="SSF50729">
    <property type="entry name" value="PH domain-like"/>
    <property type="match status" value="2"/>
</dbReference>
<dbReference type="SUPFAM" id="SSF57863">
    <property type="entry name" value="ArfGap/RecO-like zinc finger"/>
    <property type="match status" value="1"/>
</dbReference>
<feature type="compositionally biased region" description="Basic and acidic residues" evidence="6">
    <location>
        <begin position="283"/>
        <end position="301"/>
    </location>
</feature>
<dbReference type="InterPro" id="IPR038508">
    <property type="entry name" value="ArfGAP_dom_sf"/>
</dbReference>
<dbReference type="GeneID" id="14919288"/>
<feature type="region of interest" description="Disordered" evidence="6">
    <location>
        <begin position="184"/>
        <end position="326"/>
    </location>
</feature>
<feature type="region of interest" description="Disordered" evidence="6">
    <location>
        <begin position="345"/>
        <end position="528"/>
    </location>
</feature>
<dbReference type="VEuPathDB" id="AmoebaDB:ACA1_045470"/>
<dbReference type="InterPro" id="IPR001164">
    <property type="entry name" value="ArfGAP_dom"/>
</dbReference>
<feature type="compositionally biased region" description="Low complexity" evidence="6">
    <location>
        <begin position="303"/>
        <end position="322"/>
    </location>
</feature>
<protein>
    <submittedName>
        <fullName evidence="9">PH domain containing protein</fullName>
    </submittedName>
</protein>
<dbReference type="Proteomes" id="UP000011083">
    <property type="component" value="Unassembled WGS sequence"/>
</dbReference>
<feature type="compositionally biased region" description="Gly residues" evidence="6">
    <location>
        <begin position="445"/>
        <end position="454"/>
    </location>
</feature>
<evidence type="ECO:0000256" key="2">
    <source>
        <dbReference type="ARBA" id="ARBA00022723"/>
    </source>
</evidence>
<dbReference type="InterPro" id="IPR011993">
    <property type="entry name" value="PH-like_dom_sf"/>
</dbReference>
<keyword evidence="4" id="KW-0862">Zinc</keyword>
<dbReference type="FunFam" id="1.10.220.150:FF:000009">
    <property type="entry name" value="stromal membrane-associated protein 1 isoform X1"/>
    <property type="match status" value="1"/>
</dbReference>
<evidence type="ECO:0000259" key="8">
    <source>
        <dbReference type="PROSITE" id="PS50115"/>
    </source>
</evidence>
<evidence type="ECO:0000313" key="10">
    <source>
        <dbReference type="Proteomes" id="UP000011083"/>
    </source>
</evidence>
<dbReference type="RefSeq" id="XP_004340553.1">
    <property type="nucleotide sequence ID" value="XM_004340505.1"/>
</dbReference>
<dbReference type="EMBL" id="KB007952">
    <property type="protein sequence ID" value="ELR18514.1"/>
    <property type="molecule type" value="Genomic_DNA"/>
</dbReference>
<feature type="domain" description="PH" evidence="7">
    <location>
        <begin position="38"/>
        <end position="153"/>
    </location>
</feature>
<proteinExistence type="predicted"/>
<dbReference type="OrthoDB" id="10266696at2759"/>
<dbReference type="PANTHER" id="PTHR23180">
    <property type="entry name" value="CENTAURIN/ARF"/>
    <property type="match status" value="1"/>
</dbReference>
<dbReference type="GO" id="GO:0005096">
    <property type="term" value="F:GTPase activator activity"/>
    <property type="evidence" value="ECO:0007669"/>
    <property type="project" value="UniProtKB-KW"/>
</dbReference>
<evidence type="ECO:0000256" key="4">
    <source>
        <dbReference type="ARBA" id="ARBA00022833"/>
    </source>
</evidence>
<dbReference type="GO" id="GO:0008270">
    <property type="term" value="F:zinc ion binding"/>
    <property type="evidence" value="ECO:0007669"/>
    <property type="project" value="UniProtKB-KW"/>
</dbReference>
<gene>
    <name evidence="9" type="ORF">ACA1_045470</name>
</gene>
<keyword evidence="3 5" id="KW-0863">Zinc-finger</keyword>
<dbReference type="PROSITE" id="PS50003">
    <property type="entry name" value="PH_DOMAIN"/>
    <property type="match status" value="2"/>
</dbReference>
<dbReference type="InterPro" id="IPR001849">
    <property type="entry name" value="PH_domain"/>
</dbReference>
<evidence type="ECO:0000256" key="1">
    <source>
        <dbReference type="ARBA" id="ARBA00022468"/>
    </source>
</evidence>
<dbReference type="SMART" id="SM00105">
    <property type="entry name" value="ArfGap"/>
    <property type="match status" value="1"/>
</dbReference>
<feature type="domain" description="Arf-GAP" evidence="8">
    <location>
        <begin position="716"/>
        <end position="836"/>
    </location>
</feature>
<feature type="compositionally biased region" description="Low complexity" evidence="6">
    <location>
        <begin position="395"/>
        <end position="408"/>
    </location>
</feature>
<dbReference type="KEGG" id="acan:ACA1_045470"/>
<evidence type="ECO:0000256" key="5">
    <source>
        <dbReference type="PROSITE-ProRule" id="PRU00288"/>
    </source>
</evidence>
<reference evidence="9 10" key="1">
    <citation type="journal article" date="2013" name="Genome Biol.">
        <title>Genome of Acanthamoeba castellanii highlights extensive lateral gene transfer and early evolution of tyrosine kinase signaling.</title>
        <authorList>
            <person name="Clarke M."/>
            <person name="Lohan A.J."/>
            <person name="Liu B."/>
            <person name="Lagkouvardos I."/>
            <person name="Roy S."/>
            <person name="Zafar N."/>
            <person name="Bertelli C."/>
            <person name="Schilde C."/>
            <person name="Kianianmomeni A."/>
            <person name="Burglin T.R."/>
            <person name="Frech C."/>
            <person name="Turcotte B."/>
            <person name="Kopec K.O."/>
            <person name="Synnott J.M."/>
            <person name="Choo C."/>
            <person name="Paponov I."/>
            <person name="Finkler A."/>
            <person name="Soon Heng Tan C."/>
            <person name="Hutchins A.P."/>
            <person name="Weinmeier T."/>
            <person name="Rattei T."/>
            <person name="Chu J.S."/>
            <person name="Gimenez G."/>
            <person name="Irimia M."/>
            <person name="Rigden D.J."/>
            <person name="Fitzpatrick D.A."/>
            <person name="Lorenzo-Morales J."/>
            <person name="Bateman A."/>
            <person name="Chiu C.H."/>
            <person name="Tang P."/>
            <person name="Hegemann P."/>
            <person name="Fromm H."/>
            <person name="Raoult D."/>
            <person name="Greub G."/>
            <person name="Miranda-Saavedra D."/>
            <person name="Chen N."/>
            <person name="Nash P."/>
            <person name="Ginger M.L."/>
            <person name="Horn M."/>
            <person name="Schaap P."/>
            <person name="Caler L."/>
            <person name="Loftus B."/>
        </authorList>
    </citation>
    <scope>NUCLEOTIDE SEQUENCE [LARGE SCALE GENOMIC DNA]</scope>
    <source>
        <strain evidence="9 10">Neff</strain>
    </source>
</reference>
<feature type="compositionally biased region" description="Basic and acidic residues" evidence="6">
    <location>
        <begin position="184"/>
        <end position="225"/>
    </location>
</feature>
<evidence type="ECO:0000256" key="6">
    <source>
        <dbReference type="SAM" id="MobiDB-lite"/>
    </source>
</evidence>
<dbReference type="AlphaFoldDB" id="L8GZ29"/>
<dbReference type="Gene3D" id="2.30.29.30">
    <property type="entry name" value="Pleckstrin-homology domain (PH domain)/Phosphotyrosine-binding domain (PTB)"/>
    <property type="match status" value="2"/>
</dbReference>
<feature type="domain" description="PH" evidence="7">
    <location>
        <begin position="529"/>
        <end position="678"/>
    </location>
</feature>
<evidence type="ECO:0000259" key="7">
    <source>
        <dbReference type="PROSITE" id="PS50003"/>
    </source>
</evidence>
<dbReference type="PROSITE" id="PS50115">
    <property type="entry name" value="ARFGAP"/>
    <property type="match status" value="1"/>
</dbReference>
<organism evidence="9 10">
    <name type="scientific">Acanthamoeba castellanii (strain ATCC 30010 / Neff)</name>
    <dbReference type="NCBI Taxonomy" id="1257118"/>
    <lineage>
        <taxon>Eukaryota</taxon>
        <taxon>Amoebozoa</taxon>
        <taxon>Discosea</taxon>
        <taxon>Longamoebia</taxon>
        <taxon>Centramoebida</taxon>
        <taxon>Acanthamoebidae</taxon>
        <taxon>Acanthamoeba</taxon>
    </lineage>
</organism>
<feature type="compositionally biased region" description="Low complexity" evidence="6">
    <location>
        <begin position="240"/>
        <end position="251"/>
    </location>
</feature>
<dbReference type="PANTHER" id="PTHR23180:SF160">
    <property type="entry name" value="ADP-RIBOSYLATION FACTOR GTPASE-ACTIVATING PROTEIN EFFECTOR PROTEIN 1"/>
    <property type="match status" value="1"/>
</dbReference>